<comment type="caution">
    <text evidence="1">The sequence shown here is derived from an EMBL/GenBank/DDBJ whole genome shotgun (WGS) entry which is preliminary data.</text>
</comment>
<proteinExistence type="predicted"/>
<evidence type="ECO:0000313" key="1">
    <source>
        <dbReference type="EMBL" id="RHN46888.1"/>
    </source>
</evidence>
<gene>
    <name evidence="1" type="ORF">MtrunA17_Chr7g0247021</name>
</gene>
<reference evidence="1" key="1">
    <citation type="journal article" date="2018" name="Nat. Plants">
        <title>Whole-genome landscape of Medicago truncatula symbiotic genes.</title>
        <authorList>
            <person name="Pecrix Y."/>
            <person name="Gamas P."/>
            <person name="Carrere S."/>
        </authorList>
    </citation>
    <scope>NUCLEOTIDE SEQUENCE</scope>
    <source>
        <tissue evidence="1">Leaves</tissue>
    </source>
</reference>
<name>A0A396H296_MEDTR</name>
<organism evidence="1">
    <name type="scientific">Medicago truncatula</name>
    <name type="common">Barrel medic</name>
    <name type="synonym">Medicago tribuloides</name>
    <dbReference type="NCBI Taxonomy" id="3880"/>
    <lineage>
        <taxon>Eukaryota</taxon>
        <taxon>Viridiplantae</taxon>
        <taxon>Streptophyta</taxon>
        <taxon>Embryophyta</taxon>
        <taxon>Tracheophyta</taxon>
        <taxon>Spermatophyta</taxon>
        <taxon>Magnoliopsida</taxon>
        <taxon>eudicotyledons</taxon>
        <taxon>Gunneridae</taxon>
        <taxon>Pentapetalae</taxon>
        <taxon>rosids</taxon>
        <taxon>fabids</taxon>
        <taxon>Fabales</taxon>
        <taxon>Fabaceae</taxon>
        <taxon>Papilionoideae</taxon>
        <taxon>50 kb inversion clade</taxon>
        <taxon>NPAAA clade</taxon>
        <taxon>Hologalegina</taxon>
        <taxon>IRL clade</taxon>
        <taxon>Trifolieae</taxon>
        <taxon>Medicago</taxon>
    </lineage>
</organism>
<dbReference type="EMBL" id="PSQE01000007">
    <property type="protein sequence ID" value="RHN46888.1"/>
    <property type="molecule type" value="Genomic_DNA"/>
</dbReference>
<accession>A0A396H296</accession>
<dbReference type="AlphaFoldDB" id="A0A396H296"/>
<sequence>MKRYNKVMTLNFLIYSHYHYLPLPNLHIYIKNNEAVEKFKSFHDKLPTHQFVEIIAINYLSKNSS</sequence>
<protein>
    <submittedName>
        <fullName evidence="1">Uncharacterized protein</fullName>
    </submittedName>
</protein>
<dbReference type="Proteomes" id="UP000265566">
    <property type="component" value="Chromosome 7"/>
</dbReference>
<dbReference type="Gramene" id="rna41423">
    <property type="protein sequence ID" value="RHN46888.1"/>
    <property type="gene ID" value="gene41423"/>
</dbReference>